<reference evidence="6" key="1">
    <citation type="submission" date="2025-08" db="UniProtKB">
        <authorList>
            <consortium name="RefSeq"/>
        </authorList>
    </citation>
    <scope>IDENTIFICATION</scope>
    <source>
        <tissue evidence="6">Total insect</tissue>
    </source>
</reference>
<dbReference type="KEGG" id="tpal:117644076"/>
<dbReference type="GeneID" id="117644076"/>
<dbReference type="GO" id="GO:0007059">
    <property type="term" value="P:chromosome segregation"/>
    <property type="evidence" value="ECO:0007669"/>
    <property type="project" value="InterPro"/>
</dbReference>
<dbReference type="Pfam" id="PF07160">
    <property type="entry name" value="SKA1"/>
    <property type="match status" value="1"/>
</dbReference>
<protein>
    <recommendedName>
        <fullName evidence="3">SKA complex subunit 1</fullName>
    </recommendedName>
    <alternativeName>
        <fullName evidence="4">Spindle and kinetochore-associated protein 1</fullName>
    </alternativeName>
</protein>
<evidence type="ECO:0000256" key="4">
    <source>
        <dbReference type="ARBA" id="ARBA00047202"/>
    </source>
</evidence>
<dbReference type="PANTHER" id="PTHR28573">
    <property type="entry name" value="SPINDLE AND KINETOCHORE-ASSOCIATED PROTEIN 1"/>
    <property type="match status" value="1"/>
</dbReference>
<dbReference type="GO" id="GO:0000278">
    <property type="term" value="P:mitotic cell cycle"/>
    <property type="evidence" value="ECO:0007669"/>
    <property type="project" value="TreeGrafter"/>
</dbReference>
<organism evidence="6">
    <name type="scientific">Thrips palmi</name>
    <name type="common">Melon thrips</name>
    <dbReference type="NCBI Taxonomy" id="161013"/>
    <lineage>
        <taxon>Eukaryota</taxon>
        <taxon>Metazoa</taxon>
        <taxon>Ecdysozoa</taxon>
        <taxon>Arthropoda</taxon>
        <taxon>Hexapoda</taxon>
        <taxon>Insecta</taxon>
        <taxon>Pterygota</taxon>
        <taxon>Neoptera</taxon>
        <taxon>Paraneoptera</taxon>
        <taxon>Thysanoptera</taxon>
        <taxon>Terebrantia</taxon>
        <taxon>Thripoidea</taxon>
        <taxon>Thripidae</taxon>
        <taxon>Thrips</taxon>
    </lineage>
</organism>
<dbReference type="GO" id="GO:0005876">
    <property type="term" value="C:spindle microtubule"/>
    <property type="evidence" value="ECO:0007669"/>
    <property type="project" value="TreeGrafter"/>
</dbReference>
<evidence type="ECO:0000313" key="6">
    <source>
        <dbReference type="RefSeq" id="XP_034239156.1"/>
    </source>
</evidence>
<dbReference type="InterPro" id="IPR009829">
    <property type="entry name" value="SKA1"/>
</dbReference>
<evidence type="ECO:0000256" key="3">
    <source>
        <dbReference type="ARBA" id="ARBA00047182"/>
    </source>
</evidence>
<gene>
    <name evidence="6" type="primary">LOC117644076</name>
</gene>
<dbReference type="GO" id="GO:0072686">
    <property type="term" value="C:mitotic spindle"/>
    <property type="evidence" value="ECO:0007669"/>
    <property type="project" value="TreeGrafter"/>
</dbReference>
<comment type="similarity">
    <text evidence="1">Belongs to the SKA1 family.</text>
</comment>
<dbReference type="GO" id="GO:0031110">
    <property type="term" value="P:regulation of microtubule polymerization or depolymerization"/>
    <property type="evidence" value="ECO:0007669"/>
    <property type="project" value="TreeGrafter"/>
</dbReference>
<evidence type="ECO:0000313" key="5">
    <source>
        <dbReference type="Proteomes" id="UP000515158"/>
    </source>
</evidence>
<dbReference type="OrthoDB" id="5962at2759"/>
<dbReference type="InParanoid" id="A0A6P8YQD5"/>
<dbReference type="GO" id="GO:0051301">
    <property type="term" value="P:cell division"/>
    <property type="evidence" value="ECO:0007669"/>
    <property type="project" value="InterPro"/>
</dbReference>
<evidence type="ECO:0000256" key="1">
    <source>
        <dbReference type="ARBA" id="ARBA00006836"/>
    </source>
</evidence>
<dbReference type="GO" id="GO:0000940">
    <property type="term" value="C:outer kinetochore"/>
    <property type="evidence" value="ECO:0007669"/>
    <property type="project" value="TreeGrafter"/>
</dbReference>
<dbReference type="Gene3D" id="1.10.10.1890">
    <property type="entry name" value="Ska1 microtubule binding domain-like"/>
    <property type="match status" value="1"/>
</dbReference>
<proteinExistence type="inferred from homology"/>
<sequence length="270" mass="31384">MMSADSTKDDANWVSFDEVPSFLLNLAERIQILEQAACLFRGWDSEINELKSATISALSNCRRGIEEMKKYGKALEPQFEASSAKQNDLRRLKHKMQFILNNIPDRFNCPSNIAQLNSEVEKTDQLPVEETQMEPSQTTIKEKSTIKIPDILFLTVDEFEKVPKYMKGRVTYEKLNAFIEVFNKVLLQKYTIFKKKKSTLKKRDADLWNEFNKQELKETKGLYFCVGNDFKTFNGFSLDKMSLNMITILRHCGRLRELRTGGILRYVAMF</sequence>
<name>A0A6P8YQD5_THRPL</name>
<dbReference type="GO" id="GO:0008017">
    <property type="term" value="F:microtubule binding"/>
    <property type="evidence" value="ECO:0007669"/>
    <property type="project" value="InterPro"/>
</dbReference>
<dbReference type="RefSeq" id="XP_034239156.1">
    <property type="nucleotide sequence ID" value="XM_034383265.1"/>
</dbReference>
<keyword evidence="5" id="KW-1185">Reference proteome</keyword>
<dbReference type="FunFam" id="1.10.10.1890:FF:000002">
    <property type="entry name" value="Spindle and kinetochore-associated protein 1"/>
    <property type="match status" value="1"/>
</dbReference>
<dbReference type="Proteomes" id="UP000515158">
    <property type="component" value="Unplaced"/>
</dbReference>
<keyword evidence="2" id="KW-0175">Coiled coil</keyword>
<dbReference type="InterPro" id="IPR042031">
    <property type="entry name" value="SKA1_MBD_sf"/>
</dbReference>
<accession>A0A6P8YQD5</accession>
<dbReference type="PANTHER" id="PTHR28573:SF1">
    <property type="entry name" value="SPINDLE AND KINETOCHORE-ASSOCIATED PROTEIN 1"/>
    <property type="match status" value="1"/>
</dbReference>
<dbReference type="AlphaFoldDB" id="A0A6P8YQD5"/>
<evidence type="ECO:0000256" key="2">
    <source>
        <dbReference type="ARBA" id="ARBA00023054"/>
    </source>
</evidence>